<evidence type="ECO:0000313" key="1">
    <source>
        <dbReference type="EMBL" id="JAH26488.1"/>
    </source>
</evidence>
<reference evidence="1" key="1">
    <citation type="submission" date="2014-11" db="EMBL/GenBank/DDBJ databases">
        <authorList>
            <person name="Amaro Gonzalez C."/>
        </authorList>
    </citation>
    <scope>NUCLEOTIDE SEQUENCE</scope>
</reference>
<reference evidence="1" key="2">
    <citation type="journal article" date="2015" name="Fish Shellfish Immunol.">
        <title>Early steps in the European eel (Anguilla anguilla)-Vibrio vulnificus interaction in the gills: Role of the RtxA13 toxin.</title>
        <authorList>
            <person name="Callol A."/>
            <person name="Pajuelo D."/>
            <person name="Ebbesson L."/>
            <person name="Teles M."/>
            <person name="MacKenzie S."/>
            <person name="Amaro C."/>
        </authorList>
    </citation>
    <scope>NUCLEOTIDE SEQUENCE</scope>
</reference>
<organism evidence="1">
    <name type="scientific">Anguilla anguilla</name>
    <name type="common">European freshwater eel</name>
    <name type="synonym">Muraena anguilla</name>
    <dbReference type="NCBI Taxonomy" id="7936"/>
    <lineage>
        <taxon>Eukaryota</taxon>
        <taxon>Metazoa</taxon>
        <taxon>Chordata</taxon>
        <taxon>Craniata</taxon>
        <taxon>Vertebrata</taxon>
        <taxon>Euteleostomi</taxon>
        <taxon>Actinopterygii</taxon>
        <taxon>Neopterygii</taxon>
        <taxon>Teleostei</taxon>
        <taxon>Anguilliformes</taxon>
        <taxon>Anguillidae</taxon>
        <taxon>Anguilla</taxon>
    </lineage>
</organism>
<sequence>MCLRAAASACMFQKWRPAQAQSPLESRYDSLWHHSLRIHH</sequence>
<accession>A0A0E9RDS2</accession>
<proteinExistence type="predicted"/>
<name>A0A0E9RDS2_ANGAN</name>
<dbReference type="AlphaFoldDB" id="A0A0E9RDS2"/>
<protein>
    <submittedName>
        <fullName evidence="1">Uncharacterized protein</fullName>
    </submittedName>
</protein>
<dbReference type="EMBL" id="GBXM01082089">
    <property type="protein sequence ID" value="JAH26488.1"/>
    <property type="molecule type" value="Transcribed_RNA"/>
</dbReference>